<evidence type="ECO:0000313" key="2">
    <source>
        <dbReference type="Proteomes" id="UP000276630"/>
    </source>
</evidence>
<evidence type="ECO:0000313" key="1">
    <source>
        <dbReference type="EMBL" id="AUR83902.1"/>
    </source>
</evidence>
<organism evidence="1 2">
    <name type="scientific">Vibrio phage 1.043.O._10N.261.52.C7</name>
    <dbReference type="NCBI Taxonomy" id="1881302"/>
    <lineage>
        <taxon>Viruses</taxon>
        <taxon>Varidnaviria</taxon>
        <taxon>Abadenavirae</taxon>
        <taxon>Produgelaviricota</taxon>
        <taxon>Belvinaviricetes</taxon>
        <taxon>Vinavirales</taxon>
        <taxon>Autolykiviridae</taxon>
    </lineage>
</organism>
<name>A0A2I7QR69_9VIRU</name>
<gene>
    <name evidence="1" type="ORF">NVP1043O_19</name>
</gene>
<accession>A0A2I7QR69</accession>
<reference evidence="1 2" key="1">
    <citation type="submission" date="2017-11" db="EMBL/GenBank/DDBJ databases">
        <title>A major lineage of nontailed dsDNA viruses as unrecognized killers of marine bacteria.</title>
        <authorList>
            <person name="Kauffman K.M."/>
            <person name="Hussain F.A."/>
            <person name="Yang J."/>
            <person name="Arevalo P."/>
            <person name="Brown J.M."/>
            <person name="Chang W.K."/>
            <person name="VanInsberghe D."/>
            <person name="Elsherbini J."/>
            <person name="Cutler M.B."/>
            <person name="Kelly L."/>
            <person name="Polz M.F."/>
        </authorList>
    </citation>
    <scope>NUCLEOTIDE SEQUENCE [LARGE SCALE GENOMIC DNA]</scope>
</reference>
<protein>
    <submittedName>
        <fullName evidence="1">Uncharacterized protein</fullName>
    </submittedName>
</protein>
<proteinExistence type="predicted"/>
<dbReference type="Proteomes" id="UP000276630">
    <property type="component" value="Segment"/>
</dbReference>
<dbReference type="EMBL" id="MG592426">
    <property type="protein sequence ID" value="AUR83902.1"/>
    <property type="molecule type" value="Genomic_DNA"/>
</dbReference>
<sequence length="172" mass="19598">MNLNPLFIIVPILGLYIMSRNSPSLHPSRGYRNNNPLNIRVSNSTWKGEVPANLNTDGSFEQFYDRANGYRAAAKLILNYNKLYNIFTVERIIARWAPAKGQAPDGQYYTNHTQNYIDYVVKNTSLDANSLINGSNVGELVWAMARFENLPPHTDSLEYVNESVSEFKDIDY</sequence>